<protein>
    <submittedName>
        <fullName evidence="7">Protein jade-3</fullName>
    </submittedName>
</protein>
<dbReference type="InterPro" id="IPR019787">
    <property type="entry name" value="Znf_PHD-finger"/>
</dbReference>
<evidence type="ECO:0000313" key="7">
    <source>
        <dbReference type="EMBL" id="CDW77291.1"/>
    </source>
</evidence>
<gene>
    <name evidence="7" type="primary">Contig17963.g19091</name>
    <name evidence="7" type="ORF">STYLEM_6251</name>
</gene>
<keyword evidence="3" id="KW-0862">Zinc</keyword>
<keyword evidence="8" id="KW-1185">Reference proteome</keyword>
<evidence type="ECO:0000256" key="2">
    <source>
        <dbReference type="ARBA" id="ARBA00022771"/>
    </source>
</evidence>
<dbReference type="InterPro" id="IPR019786">
    <property type="entry name" value="Zinc_finger_PHD-type_CS"/>
</dbReference>
<evidence type="ECO:0000259" key="6">
    <source>
        <dbReference type="PROSITE" id="PS50016"/>
    </source>
</evidence>
<dbReference type="PANTHER" id="PTHR13793:SF107">
    <property type="entry name" value="BROMODOMAIN-CONTAINING PROTEIN HOMOLOG"/>
    <property type="match status" value="1"/>
</dbReference>
<feature type="region of interest" description="Disordered" evidence="5">
    <location>
        <begin position="191"/>
        <end position="232"/>
    </location>
</feature>
<dbReference type="SUPFAM" id="SSF57903">
    <property type="entry name" value="FYVE/PHD zinc finger"/>
    <property type="match status" value="1"/>
</dbReference>
<dbReference type="InterPro" id="IPR011011">
    <property type="entry name" value="Znf_FYVE_PHD"/>
</dbReference>
<dbReference type="Proteomes" id="UP000039865">
    <property type="component" value="Unassembled WGS sequence"/>
</dbReference>
<dbReference type="PROSITE" id="PS50016">
    <property type="entry name" value="ZF_PHD_2"/>
    <property type="match status" value="1"/>
</dbReference>
<dbReference type="Pfam" id="PF00628">
    <property type="entry name" value="PHD"/>
    <property type="match status" value="1"/>
</dbReference>
<keyword evidence="1" id="KW-0479">Metal-binding</keyword>
<dbReference type="InParanoid" id="A0A078A5W4"/>
<proteinExistence type="predicted"/>
<dbReference type="GO" id="GO:0006357">
    <property type="term" value="P:regulation of transcription by RNA polymerase II"/>
    <property type="evidence" value="ECO:0007669"/>
    <property type="project" value="TreeGrafter"/>
</dbReference>
<feature type="compositionally biased region" description="Basic and acidic residues" evidence="5">
    <location>
        <begin position="272"/>
        <end position="281"/>
    </location>
</feature>
<organism evidence="7 8">
    <name type="scientific">Stylonychia lemnae</name>
    <name type="common">Ciliate</name>
    <dbReference type="NCBI Taxonomy" id="5949"/>
    <lineage>
        <taxon>Eukaryota</taxon>
        <taxon>Sar</taxon>
        <taxon>Alveolata</taxon>
        <taxon>Ciliophora</taxon>
        <taxon>Intramacronucleata</taxon>
        <taxon>Spirotrichea</taxon>
        <taxon>Stichotrichia</taxon>
        <taxon>Sporadotrichida</taxon>
        <taxon>Oxytrichidae</taxon>
        <taxon>Stylonychinae</taxon>
        <taxon>Stylonychia</taxon>
    </lineage>
</organism>
<dbReference type="AlphaFoldDB" id="A0A078A5W4"/>
<feature type="domain" description="PHD-type" evidence="6">
    <location>
        <begin position="65"/>
        <end position="118"/>
    </location>
</feature>
<dbReference type="InterPro" id="IPR013083">
    <property type="entry name" value="Znf_RING/FYVE/PHD"/>
</dbReference>
<dbReference type="EMBL" id="CCKQ01006008">
    <property type="protein sequence ID" value="CDW77291.1"/>
    <property type="molecule type" value="Genomic_DNA"/>
</dbReference>
<evidence type="ECO:0000256" key="4">
    <source>
        <dbReference type="PROSITE-ProRule" id="PRU00146"/>
    </source>
</evidence>
<dbReference type="InterPro" id="IPR050701">
    <property type="entry name" value="Histone_Mod_Regulator"/>
</dbReference>
<dbReference type="PANTHER" id="PTHR13793">
    <property type="entry name" value="PHD FINGER PROTEINS"/>
    <property type="match status" value="1"/>
</dbReference>
<dbReference type="OrthoDB" id="330567at2759"/>
<feature type="region of interest" description="Disordered" evidence="5">
    <location>
        <begin position="1"/>
        <end position="23"/>
    </location>
</feature>
<evidence type="ECO:0000256" key="3">
    <source>
        <dbReference type="ARBA" id="ARBA00022833"/>
    </source>
</evidence>
<dbReference type="Gene3D" id="3.30.40.10">
    <property type="entry name" value="Zinc/RING finger domain, C3HC4 (zinc finger)"/>
    <property type="match status" value="1"/>
</dbReference>
<accession>A0A078A5W4</accession>
<reference evidence="7 8" key="1">
    <citation type="submission" date="2014-06" db="EMBL/GenBank/DDBJ databases">
        <authorList>
            <person name="Swart Estienne"/>
        </authorList>
    </citation>
    <scope>NUCLEOTIDE SEQUENCE [LARGE SCALE GENOMIC DNA]</scope>
    <source>
        <strain evidence="7 8">130c</strain>
    </source>
</reference>
<dbReference type="InterPro" id="IPR001965">
    <property type="entry name" value="Znf_PHD"/>
</dbReference>
<dbReference type="CDD" id="cd15492">
    <property type="entry name" value="PHD_BRPF_JADE_like"/>
    <property type="match status" value="1"/>
</dbReference>
<feature type="region of interest" description="Disordered" evidence="5">
    <location>
        <begin position="256"/>
        <end position="281"/>
    </location>
</feature>
<dbReference type="GO" id="GO:0008270">
    <property type="term" value="F:zinc ion binding"/>
    <property type="evidence" value="ECO:0007669"/>
    <property type="project" value="UniProtKB-KW"/>
</dbReference>
<dbReference type="PROSITE" id="PS01359">
    <property type="entry name" value="ZF_PHD_1"/>
    <property type="match status" value="1"/>
</dbReference>
<feature type="compositionally biased region" description="Low complexity" evidence="5">
    <location>
        <begin position="258"/>
        <end position="271"/>
    </location>
</feature>
<evidence type="ECO:0000256" key="1">
    <source>
        <dbReference type="ARBA" id="ARBA00022723"/>
    </source>
</evidence>
<evidence type="ECO:0000256" key="5">
    <source>
        <dbReference type="SAM" id="MobiDB-lite"/>
    </source>
</evidence>
<evidence type="ECO:0000313" key="8">
    <source>
        <dbReference type="Proteomes" id="UP000039865"/>
    </source>
</evidence>
<keyword evidence="2 4" id="KW-0863">Zinc-finger</keyword>
<name>A0A078A5W4_STYLE</name>
<feature type="compositionally biased region" description="Low complexity" evidence="5">
    <location>
        <begin position="201"/>
        <end position="227"/>
    </location>
</feature>
<dbReference type="SMART" id="SM00249">
    <property type="entry name" value="PHD"/>
    <property type="match status" value="1"/>
</dbReference>
<feature type="region of interest" description="Disordered" evidence="5">
    <location>
        <begin position="532"/>
        <end position="578"/>
    </location>
</feature>
<sequence>MSKPLCSPQKESKQKISSTRKSKDIRESIKQYIQPLLLDETEEITNKLKETHSYIVYQENENDQNIKCDICLQYCSEENDHLVVCELCLGAVHQSCYQIDLAAKVPEEAWFCQRCQYLVQLVKQKKANIESPKCLLCPDRKGIMIMQYSLAMLGSHILWKDNPQFIRISIVQIKSKKRLFKLKYKKQNDEETLLPQKRSKQGSQKSKQSKASSQKSSQKSITQKSSQNNKRNLKVLDKELQQELKNEIQQEIPQDYNQETQQQSQKFSQDQPKLESEEQEKQETIIIIKECEFQDRHIIEGREAQIESNQNEEEQIKEEALDGRVTMEQIQRYSEQSNQKVNSPKECIRENYFKNEHPSQPELKSYSTLGSHTQETLLKVEYPEIKLKLKTQNKKENDETIEPSIKNQNSTISNRKSIVELIKDYQSEQDQINKAYFEKIEKSVQIEKNFQNQQKLLNNEQIMRMLDQQGIRFPHDFQTQLQNYLVAIGLQTVLDNLKLNLQIQQPLIQSQQNLQCEMSRDPSMRERLTQIKKQESDTPNWSNASNKRKRGRCQAGKSPKSKIKQKEKEKLDQSQISARNSDNYYSVSQCKNLGVKTSRPRTPQTSYYQPDEDIRKYTKTKLNNLLDKLYFVDQEIFMLLNLTQKYVEDQNRIFTDRSIPYKRRDIENYIKKAFKMLKIYNEEERFYDLTRSVNLTKIFASQVGKNSPQVGDNMIWMRLLKKRCKPVEEPESSN</sequence>